<accession>A0A2P5A9E5</accession>
<protein>
    <submittedName>
        <fullName evidence="1">Uncharacterized protein</fullName>
    </submittedName>
</protein>
<evidence type="ECO:0000313" key="1">
    <source>
        <dbReference type="EMBL" id="PON33160.1"/>
    </source>
</evidence>
<reference evidence="2" key="1">
    <citation type="submission" date="2016-06" db="EMBL/GenBank/DDBJ databases">
        <title>Parallel loss of symbiosis genes in relatives of nitrogen-fixing non-legume Parasponia.</title>
        <authorList>
            <person name="Van Velzen R."/>
            <person name="Holmer R."/>
            <person name="Bu F."/>
            <person name="Rutten L."/>
            <person name="Van Zeijl A."/>
            <person name="Liu W."/>
            <person name="Santuari L."/>
            <person name="Cao Q."/>
            <person name="Sharma T."/>
            <person name="Shen D."/>
            <person name="Roswanjaya Y."/>
            <person name="Wardhani T."/>
            <person name="Kalhor M.S."/>
            <person name="Jansen J."/>
            <person name="Van den Hoogen J."/>
            <person name="Gungor B."/>
            <person name="Hartog M."/>
            <person name="Hontelez J."/>
            <person name="Verver J."/>
            <person name="Yang W.-C."/>
            <person name="Schijlen E."/>
            <person name="Repin R."/>
            <person name="Schilthuizen M."/>
            <person name="Schranz E."/>
            <person name="Heidstra R."/>
            <person name="Miyata K."/>
            <person name="Fedorova E."/>
            <person name="Kohlen W."/>
            <person name="Bisseling T."/>
            <person name="Smit S."/>
            <person name="Geurts R."/>
        </authorList>
    </citation>
    <scope>NUCLEOTIDE SEQUENCE [LARGE SCALE GENOMIC DNA]</scope>
    <source>
        <strain evidence="2">cv. WU1-14</strain>
    </source>
</reference>
<dbReference type="Proteomes" id="UP000237105">
    <property type="component" value="Unassembled WGS sequence"/>
</dbReference>
<keyword evidence="2" id="KW-1185">Reference proteome</keyword>
<gene>
    <name evidence="1" type="ORF">PanWU01x14_354910</name>
</gene>
<organism evidence="1 2">
    <name type="scientific">Parasponia andersonii</name>
    <name type="common">Sponia andersonii</name>
    <dbReference type="NCBI Taxonomy" id="3476"/>
    <lineage>
        <taxon>Eukaryota</taxon>
        <taxon>Viridiplantae</taxon>
        <taxon>Streptophyta</taxon>
        <taxon>Embryophyta</taxon>
        <taxon>Tracheophyta</taxon>
        <taxon>Spermatophyta</taxon>
        <taxon>Magnoliopsida</taxon>
        <taxon>eudicotyledons</taxon>
        <taxon>Gunneridae</taxon>
        <taxon>Pentapetalae</taxon>
        <taxon>rosids</taxon>
        <taxon>fabids</taxon>
        <taxon>Rosales</taxon>
        <taxon>Cannabaceae</taxon>
        <taxon>Parasponia</taxon>
    </lineage>
</organism>
<evidence type="ECO:0000313" key="2">
    <source>
        <dbReference type="Proteomes" id="UP000237105"/>
    </source>
</evidence>
<comment type="caution">
    <text evidence="1">The sequence shown here is derived from an EMBL/GenBank/DDBJ whole genome shotgun (WGS) entry which is preliminary data.</text>
</comment>
<sequence>MSRFRNWTNRGIIEQCGKSPSLIINADILLGLYKMSLKGGMWQTFNGGTFSKSNNLTSKAYYEKRPSAFKF</sequence>
<proteinExistence type="predicted"/>
<dbReference type="AlphaFoldDB" id="A0A2P5A9E5"/>
<name>A0A2P5A9E5_PARAD</name>
<dbReference type="EMBL" id="JXTB01000753">
    <property type="protein sequence ID" value="PON33160.1"/>
    <property type="molecule type" value="Genomic_DNA"/>
</dbReference>